<dbReference type="EMBL" id="PVNK01000030">
    <property type="protein sequence ID" value="PRQ04670.1"/>
    <property type="molecule type" value="Genomic_DNA"/>
</dbReference>
<dbReference type="OrthoDB" id="9821472at2"/>
<dbReference type="Proteomes" id="UP000237968">
    <property type="component" value="Unassembled WGS sequence"/>
</dbReference>
<organism evidence="2 3">
    <name type="scientific">Enhygromyxa salina</name>
    <dbReference type="NCBI Taxonomy" id="215803"/>
    <lineage>
        <taxon>Bacteria</taxon>
        <taxon>Pseudomonadati</taxon>
        <taxon>Myxococcota</taxon>
        <taxon>Polyangia</taxon>
        <taxon>Nannocystales</taxon>
        <taxon>Nannocystaceae</taxon>
        <taxon>Enhygromyxa</taxon>
    </lineage>
</organism>
<feature type="signal peptide" evidence="1">
    <location>
        <begin position="1"/>
        <end position="28"/>
    </location>
</feature>
<reference evidence="2 3" key="1">
    <citation type="submission" date="2018-03" db="EMBL/GenBank/DDBJ databases">
        <title>Draft Genome Sequences of the Obligatory Marine Myxobacteria Enhygromyxa salina SWB005.</title>
        <authorList>
            <person name="Poehlein A."/>
            <person name="Moghaddam J.A."/>
            <person name="Harms H."/>
            <person name="Alanjari M."/>
            <person name="Koenig G.M."/>
            <person name="Daniel R."/>
            <person name="Schaeberle T.F."/>
        </authorList>
    </citation>
    <scope>NUCLEOTIDE SEQUENCE [LARGE SCALE GENOMIC DNA]</scope>
    <source>
        <strain evidence="2 3">SWB005</strain>
    </source>
</reference>
<proteinExistence type="predicted"/>
<evidence type="ECO:0000313" key="2">
    <source>
        <dbReference type="EMBL" id="PRQ04670.1"/>
    </source>
</evidence>
<gene>
    <name evidence="2" type="ORF">ENSA5_05840</name>
</gene>
<sequence length="358" mass="38738">MKKTTKIIVPTICAAALLAIGCYEFVSATTVLNSAPNWTGAAAHTFSGSHGVVGLAGQDVYWFDNGGPTFWNDPLIDEFGGAYVLTSIAQTHTLGFHEHTFVHGNLVGESDNLSLLHTQQGSPSSMEFVDPSVSTFSKYWTSYQVTEICDLAAASHGNFGNPSQSSSHLYMSFRACELNDSSSCTAGVMELAFDTDISWWSPKQIGSTQQIWITKPNGTLFSSECMPIAVTSRGDQSTQYLVVADPSMDEVSAYEAYSLASGPVSDLQTFSGAYIEDIALEGRADGNIDYAFLVTLWSDGRVEHRLLTDGDIASGTPFLTEYLPTHIQDIATRNIGAQSSSGQLFTFGDQVVRRSYEQ</sequence>
<dbReference type="RefSeq" id="WP_106390045.1">
    <property type="nucleotide sequence ID" value="NZ_PVNK01000030.1"/>
</dbReference>
<keyword evidence="3" id="KW-1185">Reference proteome</keyword>
<keyword evidence="1" id="KW-0732">Signal</keyword>
<evidence type="ECO:0000256" key="1">
    <source>
        <dbReference type="SAM" id="SignalP"/>
    </source>
</evidence>
<protein>
    <submittedName>
        <fullName evidence="2">Uncharacterized protein</fullName>
    </submittedName>
</protein>
<dbReference type="AlphaFoldDB" id="A0A2S9YHV3"/>
<feature type="chain" id="PRO_5015655832" evidence="1">
    <location>
        <begin position="29"/>
        <end position="358"/>
    </location>
</feature>
<name>A0A2S9YHV3_9BACT</name>
<evidence type="ECO:0000313" key="3">
    <source>
        <dbReference type="Proteomes" id="UP000237968"/>
    </source>
</evidence>
<accession>A0A2S9YHV3</accession>
<comment type="caution">
    <text evidence="2">The sequence shown here is derived from an EMBL/GenBank/DDBJ whole genome shotgun (WGS) entry which is preliminary data.</text>
</comment>
<dbReference type="PROSITE" id="PS51257">
    <property type="entry name" value="PROKAR_LIPOPROTEIN"/>
    <property type="match status" value="1"/>
</dbReference>